<keyword evidence="4" id="KW-0812">Transmembrane</keyword>
<feature type="transmembrane region" description="Helical" evidence="4">
    <location>
        <begin position="27"/>
        <end position="44"/>
    </location>
</feature>
<feature type="domain" description="SpoOB alpha-helical" evidence="5">
    <location>
        <begin position="64"/>
        <end position="116"/>
    </location>
</feature>
<feature type="transmembrane region" description="Helical" evidence="4">
    <location>
        <begin position="6"/>
        <end position="22"/>
    </location>
</feature>
<dbReference type="Gene3D" id="1.10.287.130">
    <property type="match status" value="1"/>
</dbReference>
<evidence type="ECO:0000256" key="4">
    <source>
        <dbReference type="SAM" id="Phobius"/>
    </source>
</evidence>
<accession>A0ABW9XTF2</accession>
<name>A0ABW9XTF2_9BACL</name>
<keyword evidence="2" id="KW-0808">Transferase</keyword>
<evidence type="ECO:0000256" key="2">
    <source>
        <dbReference type="ARBA" id="ARBA00022679"/>
    </source>
</evidence>
<keyword evidence="4" id="KW-0472">Membrane</keyword>
<protein>
    <submittedName>
        <fullName evidence="6">Histidine kinase</fullName>
    </submittedName>
</protein>
<organism evidence="6 7">
    <name type="scientific">Paenibacillus glycinis</name>
    <dbReference type="NCBI Taxonomy" id="2697035"/>
    <lineage>
        <taxon>Bacteria</taxon>
        <taxon>Bacillati</taxon>
        <taxon>Bacillota</taxon>
        <taxon>Bacilli</taxon>
        <taxon>Bacillales</taxon>
        <taxon>Paenibacillaceae</taxon>
        <taxon>Paenibacillus</taxon>
    </lineage>
</organism>
<dbReference type="InterPro" id="IPR016120">
    <property type="entry name" value="Sig_transdc_His_kin_SpoOB"/>
</dbReference>
<sequence length="242" mass="27159">MNRTRYYAAASVIAPAAAVLIWPMHRWLLAVFLVWVAAAAIAWNRSLAREQAGRLELLEKSLQQTAIATLNHHRHDWMNDLQIIFGYLRMGKTDKAIQCVEQIRERMLTESKIAKLGIPSLVMFLQSFRTRTNAMIIDMDIDGEVNLAEVFPDKEQAANAIIELIQAYREAAVTGSGDAARLMMDISAYEDKLQLSFHFDGKLASGSEWKKNCERALHGSPLHMAEVDHGKGTLILEAQLGQ</sequence>
<comment type="caution">
    <text evidence="6">The sequence shown here is derived from an EMBL/GenBank/DDBJ whole genome shotgun (WGS) entry which is preliminary data.</text>
</comment>
<dbReference type="SUPFAM" id="SSF55890">
    <property type="entry name" value="Sporulation response regulatory protein Spo0B"/>
    <property type="match status" value="1"/>
</dbReference>
<dbReference type="EMBL" id="JAAAMV010000017">
    <property type="protein sequence ID" value="NBD25924.1"/>
    <property type="molecule type" value="Genomic_DNA"/>
</dbReference>
<keyword evidence="7" id="KW-1185">Reference proteome</keyword>
<evidence type="ECO:0000256" key="3">
    <source>
        <dbReference type="ARBA" id="ARBA00022777"/>
    </source>
</evidence>
<evidence type="ECO:0000256" key="1">
    <source>
        <dbReference type="ARBA" id="ARBA00022553"/>
    </source>
</evidence>
<keyword evidence="4" id="KW-1133">Transmembrane helix</keyword>
<evidence type="ECO:0000259" key="5">
    <source>
        <dbReference type="Pfam" id="PF14689"/>
    </source>
</evidence>
<keyword evidence="3 6" id="KW-0418">Kinase</keyword>
<dbReference type="InterPro" id="IPR039506">
    <property type="entry name" value="SPOB_a"/>
</dbReference>
<dbReference type="Pfam" id="PF14689">
    <property type="entry name" value="SPOB_a"/>
    <property type="match status" value="1"/>
</dbReference>
<evidence type="ECO:0000313" key="6">
    <source>
        <dbReference type="EMBL" id="NBD25924.1"/>
    </source>
</evidence>
<keyword evidence="1" id="KW-0597">Phosphoprotein</keyword>
<dbReference type="Proteomes" id="UP000665561">
    <property type="component" value="Unassembled WGS sequence"/>
</dbReference>
<gene>
    <name evidence="6" type="ORF">GT019_18790</name>
</gene>
<proteinExistence type="predicted"/>
<reference evidence="6 7" key="1">
    <citation type="submission" date="2020-01" db="EMBL/GenBank/DDBJ databases">
        <title>Paenibacillus soybeanensis sp. nov. isolated from the nodules of soybean (Glycine max(L.) Merr).</title>
        <authorList>
            <person name="Wang H."/>
        </authorList>
    </citation>
    <scope>NUCLEOTIDE SEQUENCE [LARGE SCALE GENOMIC DNA]</scope>
    <source>
        <strain evidence="6 7">T1</strain>
    </source>
</reference>
<dbReference type="RefSeq" id="WP_161744718.1">
    <property type="nucleotide sequence ID" value="NZ_JAAAMV010000017.1"/>
</dbReference>
<dbReference type="GO" id="GO:0016301">
    <property type="term" value="F:kinase activity"/>
    <property type="evidence" value="ECO:0007669"/>
    <property type="project" value="UniProtKB-KW"/>
</dbReference>
<evidence type="ECO:0000313" key="7">
    <source>
        <dbReference type="Proteomes" id="UP000665561"/>
    </source>
</evidence>